<reference evidence="6 7" key="1">
    <citation type="submission" date="2015-11" db="EMBL/GenBank/DDBJ databases">
        <title>Expanding the genomic diversity of Burkholderia species for the development of highly accurate diagnostics.</title>
        <authorList>
            <person name="Sahl J."/>
            <person name="Keim P."/>
            <person name="Wagner D."/>
        </authorList>
    </citation>
    <scope>NUCLEOTIDE SEQUENCE [LARGE SCALE GENOMIC DNA]</scope>
    <source>
        <strain evidence="6 7">RF32-BP4</strain>
    </source>
</reference>
<protein>
    <submittedName>
        <fullName evidence="6">LysR family transcriptional regulator</fullName>
    </submittedName>
</protein>
<dbReference type="FunFam" id="1.10.10.10:FF:000001">
    <property type="entry name" value="LysR family transcriptional regulator"/>
    <property type="match status" value="1"/>
</dbReference>
<accession>A0A102KRR3</accession>
<dbReference type="InterPro" id="IPR000847">
    <property type="entry name" value="LysR_HTH_N"/>
</dbReference>
<dbReference type="GO" id="GO:0006351">
    <property type="term" value="P:DNA-templated transcription"/>
    <property type="evidence" value="ECO:0007669"/>
    <property type="project" value="TreeGrafter"/>
</dbReference>
<dbReference type="PRINTS" id="PR00039">
    <property type="entry name" value="HTHLYSR"/>
</dbReference>
<keyword evidence="2" id="KW-0805">Transcription regulation</keyword>
<evidence type="ECO:0000256" key="1">
    <source>
        <dbReference type="ARBA" id="ARBA00009437"/>
    </source>
</evidence>
<evidence type="ECO:0000256" key="4">
    <source>
        <dbReference type="ARBA" id="ARBA00023163"/>
    </source>
</evidence>
<dbReference type="Gene3D" id="1.10.10.10">
    <property type="entry name" value="Winged helix-like DNA-binding domain superfamily/Winged helix DNA-binding domain"/>
    <property type="match status" value="1"/>
</dbReference>
<keyword evidence="4" id="KW-0804">Transcription</keyword>
<dbReference type="InterPro" id="IPR058163">
    <property type="entry name" value="LysR-type_TF_proteobact-type"/>
</dbReference>
<dbReference type="PROSITE" id="PS50931">
    <property type="entry name" value="HTH_LYSR"/>
    <property type="match status" value="1"/>
</dbReference>
<evidence type="ECO:0000259" key="5">
    <source>
        <dbReference type="PROSITE" id="PS50931"/>
    </source>
</evidence>
<evidence type="ECO:0000313" key="7">
    <source>
        <dbReference type="Proteomes" id="UP000065521"/>
    </source>
</evidence>
<name>A0A102KRR3_9BURK</name>
<dbReference type="Pfam" id="PF00126">
    <property type="entry name" value="HTH_1"/>
    <property type="match status" value="1"/>
</dbReference>
<proteinExistence type="inferred from homology"/>
<gene>
    <name evidence="6" type="ORF">WI38_33670</name>
</gene>
<sequence length="305" mass="33397">MEYIDSLRIFCSVVEARSFRRAADILGLSAPVVSRAIAGLEKRLGIRLFNRTTRQISLTEAAEQFYEGCMRVLADLDALEEGASMLAREPTGVLRVIAHATAATSRITPLLASFKRKHPKIDIDVTLAERPVDLVAEGFDVGLLLPFMLTSDTVVTRLVERIPFTLVASPDYLNQHATPQVPADLDAHVFVAISPSIRKAELTFRVGDDDVAVPFRYEIASNNAVFNLGMVLQGFGLGLLPSPLVQDDLASGRLVRVLDSFRIVDAATELRLAYSSRSLLPAKVRTFIDHAVAFFDALTPHSPPT</sequence>
<feature type="domain" description="HTH lysR-type" evidence="5">
    <location>
        <begin position="1"/>
        <end position="59"/>
    </location>
</feature>
<dbReference type="InterPro" id="IPR036390">
    <property type="entry name" value="WH_DNA-bd_sf"/>
</dbReference>
<organism evidence="6 7">
    <name type="scientific">Burkholderia ubonensis</name>
    <dbReference type="NCBI Taxonomy" id="101571"/>
    <lineage>
        <taxon>Bacteria</taxon>
        <taxon>Pseudomonadati</taxon>
        <taxon>Pseudomonadota</taxon>
        <taxon>Betaproteobacteria</taxon>
        <taxon>Burkholderiales</taxon>
        <taxon>Burkholderiaceae</taxon>
        <taxon>Burkholderia</taxon>
        <taxon>Burkholderia cepacia complex</taxon>
    </lineage>
</organism>
<evidence type="ECO:0000256" key="3">
    <source>
        <dbReference type="ARBA" id="ARBA00023125"/>
    </source>
</evidence>
<dbReference type="SUPFAM" id="SSF53850">
    <property type="entry name" value="Periplasmic binding protein-like II"/>
    <property type="match status" value="1"/>
</dbReference>
<dbReference type="EMBL" id="LOTN01000078">
    <property type="protein sequence ID" value="KUZ80318.1"/>
    <property type="molecule type" value="Genomic_DNA"/>
</dbReference>
<dbReference type="GO" id="GO:0003700">
    <property type="term" value="F:DNA-binding transcription factor activity"/>
    <property type="evidence" value="ECO:0007669"/>
    <property type="project" value="InterPro"/>
</dbReference>
<dbReference type="CDD" id="cd08422">
    <property type="entry name" value="PBP2_CrgA_like"/>
    <property type="match status" value="1"/>
</dbReference>
<dbReference type="Gene3D" id="3.40.190.290">
    <property type="match status" value="1"/>
</dbReference>
<comment type="similarity">
    <text evidence="1">Belongs to the LysR transcriptional regulatory family.</text>
</comment>
<evidence type="ECO:0000256" key="2">
    <source>
        <dbReference type="ARBA" id="ARBA00023015"/>
    </source>
</evidence>
<dbReference type="GO" id="GO:0043565">
    <property type="term" value="F:sequence-specific DNA binding"/>
    <property type="evidence" value="ECO:0007669"/>
    <property type="project" value="TreeGrafter"/>
</dbReference>
<dbReference type="AlphaFoldDB" id="A0A102KRR3"/>
<dbReference type="RefSeq" id="WP_059638423.1">
    <property type="nucleotide sequence ID" value="NZ_LOTK01000021.1"/>
</dbReference>
<evidence type="ECO:0000313" key="6">
    <source>
        <dbReference type="EMBL" id="KUZ80318.1"/>
    </source>
</evidence>
<dbReference type="PANTHER" id="PTHR30537">
    <property type="entry name" value="HTH-TYPE TRANSCRIPTIONAL REGULATOR"/>
    <property type="match status" value="1"/>
</dbReference>
<comment type="caution">
    <text evidence="6">The sequence shown here is derived from an EMBL/GenBank/DDBJ whole genome shotgun (WGS) entry which is preliminary data.</text>
</comment>
<keyword evidence="3" id="KW-0238">DNA-binding</keyword>
<dbReference type="InterPro" id="IPR005119">
    <property type="entry name" value="LysR_subst-bd"/>
</dbReference>
<dbReference type="Pfam" id="PF03466">
    <property type="entry name" value="LysR_substrate"/>
    <property type="match status" value="1"/>
</dbReference>
<dbReference type="SUPFAM" id="SSF46785">
    <property type="entry name" value="Winged helix' DNA-binding domain"/>
    <property type="match status" value="1"/>
</dbReference>
<dbReference type="Proteomes" id="UP000065521">
    <property type="component" value="Unassembled WGS sequence"/>
</dbReference>
<dbReference type="PANTHER" id="PTHR30537:SF35">
    <property type="entry name" value="TRANSCRIPTIONAL REGULATORY PROTEIN"/>
    <property type="match status" value="1"/>
</dbReference>
<dbReference type="InterPro" id="IPR036388">
    <property type="entry name" value="WH-like_DNA-bd_sf"/>
</dbReference>